<feature type="compositionally biased region" description="Basic residues" evidence="1">
    <location>
        <begin position="36"/>
        <end position="46"/>
    </location>
</feature>
<protein>
    <submittedName>
        <fullName evidence="2">Cysteine desulfurase 1 chloroplastic</fullName>
    </submittedName>
</protein>
<sequence>MSRARRRAAPTLTGGREEDAAEERHPRRRSASERRPRWRRQARTRRAVPLPRRLVGPVRRVNARPGGGHLEACSCLEADTWGPQHSGRNNPDRTKRPTTAAPSQGKGKGYRSRQSSREPRRRAWRRRQRRSGAASPDPPVSVVASSSPTPPGEAGAQRPWRRRRGRRNRFRRWGTAPASTSPSFTRSIVLPTLRFIRFFARVTVQSNLTLELI</sequence>
<feature type="compositionally biased region" description="Basic and acidic residues" evidence="1">
    <location>
        <begin position="15"/>
        <end position="35"/>
    </location>
</feature>
<organism evidence="2">
    <name type="scientific">Zea mays</name>
    <name type="common">Maize</name>
    <dbReference type="NCBI Taxonomy" id="4577"/>
    <lineage>
        <taxon>Eukaryota</taxon>
        <taxon>Viridiplantae</taxon>
        <taxon>Streptophyta</taxon>
        <taxon>Embryophyta</taxon>
        <taxon>Tracheophyta</taxon>
        <taxon>Spermatophyta</taxon>
        <taxon>Magnoliopsida</taxon>
        <taxon>Liliopsida</taxon>
        <taxon>Poales</taxon>
        <taxon>Poaceae</taxon>
        <taxon>PACMAD clade</taxon>
        <taxon>Panicoideae</taxon>
        <taxon>Andropogonodae</taxon>
        <taxon>Andropogoneae</taxon>
        <taxon>Tripsacinae</taxon>
        <taxon>Zea</taxon>
    </lineage>
</organism>
<feature type="region of interest" description="Disordered" evidence="1">
    <location>
        <begin position="1"/>
        <end position="183"/>
    </location>
</feature>
<feature type="compositionally biased region" description="Low complexity" evidence="1">
    <location>
        <begin position="47"/>
        <end position="60"/>
    </location>
</feature>
<proteinExistence type="predicted"/>
<feature type="compositionally biased region" description="Low complexity" evidence="1">
    <location>
        <begin position="131"/>
        <end position="147"/>
    </location>
</feature>
<evidence type="ECO:0000256" key="1">
    <source>
        <dbReference type="SAM" id="MobiDB-lite"/>
    </source>
</evidence>
<feature type="compositionally biased region" description="Basic residues" evidence="1">
    <location>
        <begin position="159"/>
        <end position="172"/>
    </location>
</feature>
<accession>A0A1D6QGN5</accession>
<gene>
    <name evidence="2" type="ORF">ZEAMMB73_Zm00001d052364</name>
</gene>
<reference evidence="2" key="1">
    <citation type="submission" date="2015-12" db="EMBL/GenBank/DDBJ databases">
        <title>Update maize B73 reference genome by single molecule sequencing technologies.</title>
        <authorList>
            <consortium name="Maize Genome Sequencing Project"/>
            <person name="Ware D."/>
        </authorList>
    </citation>
    <scope>NUCLEOTIDE SEQUENCE</scope>
    <source>
        <tissue evidence="2">Seedling</tissue>
    </source>
</reference>
<dbReference type="AlphaFoldDB" id="A0A1D6QGN5"/>
<dbReference type="EMBL" id="CM000780">
    <property type="protein sequence ID" value="AQK57055.1"/>
    <property type="molecule type" value="Genomic_DNA"/>
</dbReference>
<name>A0A1D6QGN5_MAIZE</name>
<evidence type="ECO:0000313" key="2">
    <source>
        <dbReference type="EMBL" id="AQK57055.1"/>
    </source>
</evidence>
<feature type="compositionally biased region" description="Basic residues" evidence="1">
    <location>
        <begin position="119"/>
        <end position="130"/>
    </location>
</feature>